<accession>A0A931CNF5</accession>
<dbReference type="Pfam" id="PF01590">
    <property type="entry name" value="GAF"/>
    <property type="match status" value="1"/>
</dbReference>
<keyword evidence="5" id="KW-0418">Kinase</keyword>
<feature type="domain" description="Histidine kinase" evidence="10">
    <location>
        <begin position="356"/>
        <end position="555"/>
    </location>
</feature>
<dbReference type="Gene3D" id="3.30.565.10">
    <property type="entry name" value="Histidine kinase-like ATPase, C-terminal domain"/>
    <property type="match status" value="1"/>
</dbReference>
<dbReference type="GO" id="GO:0000155">
    <property type="term" value="F:phosphorelay sensor kinase activity"/>
    <property type="evidence" value="ECO:0007669"/>
    <property type="project" value="InterPro"/>
</dbReference>
<dbReference type="PANTHER" id="PTHR24421">
    <property type="entry name" value="NITRATE/NITRITE SENSOR PROTEIN NARX-RELATED"/>
    <property type="match status" value="1"/>
</dbReference>
<dbReference type="SMART" id="SM00387">
    <property type="entry name" value="HATPase_c"/>
    <property type="match status" value="1"/>
</dbReference>
<evidence type="ECO:0000256" key="1">
    <source>
        <dbReference type="ARBA" id="ARBA00004651"/>
    </source>
</evidence>
<proteinExistence type="predicted"/>
<evidence type="ECO:0000256" key="4">
    <source>
        <dbReference type="ARBA" id="ARBA00022692"/>
    </source>
</evidence>
<evidence type="ECO:0000256" key="2">
    <source>
        <dbReference type="ARBA" id="ARBA00022475"/>
    </source>
</evidence>
<dbReference type="InterPro" id="IPR011712">
    <property type="entry name" value="Sig_transdc_His_kin_sub3_dim/P"/>
</dbReference>
<dbReference type="Gene3D" id="3.30.450.40">
    <property type="match status" value="1"/>
</dbReference>
<reference evidence="11 12" key="1">
    <citation type="submission" date="2020-11" db="EMBL/GenBank/DDBJ databases">
        <title>Arthrobacter antarcticus sp. nov., isolated from Antarctic Soil.</title>
        <authorList>
            <person name="Li J."/>
        </authorList>
    </citation>
    <scope>NUCLEOTIDE SEQUENCE [LARGE SCALE GENOMIC DNA]</scope>
    <source>
        <strain evidence="11 12">Z1-20</strain>
    </source>
</reference>
<organism evidence="11 12">
    <name type="scientific">Arthrobacter terrae</name>
    <dbReference type="NCBI Taxonomy" id="2935737"/>
    <lineage>
        <taxon>Bacteria</taxon>
        <taxon>Bacillati</taxon>
        <taxon>Actinomycetota</taxon>
        <taxon>Actinomycetes</taxon>
        <taxon>Micrococcales</taxon>
        <taxon>Micrococcaceae</taxon>
        <taxon>Arthrobacter</taxon>
    </lineage>
</organism>
<dbReference type="Pfam" id="PF08448">
    <property type="entry name" value="PAS_4"/>
    <property type="match status" value="1"/>
</dbReference>
<keyword evidence="6" id="KW-1133">Transmembrane helix</keyword>
<dbReference type="GO" id="GO:0046983">
    <property type="term" value="F:protein dimerization activity"/>
    <property type="evidence" value="ECO:0007669"/>
    <property type="project" value="InterPro"/>
</dbReference>
<dbReference type="Proteomes" id="UP000655366">
    <property type="component" value="Unassembled WGS sequence"/>
</dbReference>
<evidence type="ECO:0000256" key="6">
    <source>
        <dbReference type="ARBA" id="ARBA00022989"/>
    </source>
</evidence>
<dbReference type="Pfam" id="PF02518">
    <property type="entry name" value="HATPase_c"/>
    <property type="match status" value="1"/>
</dbReference>
<feature type="region of interest" description="Disordered" evidence="9">
    <location>
        <begin position="1"/>
        <end position="37"/>
    </location>
</feature>
<dbReference type="SUPFAM" id="SSF55781">
    <property type="entry name" value="GAF domain-like"/>
    <property type="match status" value="1"/>
</dbReference>
<dbReference type="InterPro" id="IPR003018">
    <property type="entry name" value="GAF"/>
</dbReference>
<evidence type="ECO:0000256" key="8">
    <source>
        <dbReference type="ARBA" id="ARBA00023136"/>
    </source>
</evidence>
<name>A0A931CNF5_9MICC</name>
<evidence type="ECO:0000256" key="3">
    <source>
        <dbReference type="ARBA" id="ARBA00022679"/>
    </source>
</evidence>
<dbReference type="GO" id="GO:0005886">
    <property type="term" value="C:plasma membrane"/>
    <property type="evidence" value="ECO:0007669"/>
    <property type="project" value="UniProtKB-SubCell"/>
</dbReference>
<protein>
    <submittedName>
        <fullName evidence="11">PAS domain-containing protein</fullName>
    </submittedName>
</protein>
<dbReference type="Gene3D" id="3.30.450.20">
    <property type="entry name" value="PAS domain"/>
    <property type="match status" value="1"/>
</dbReference>
<dbReference type="InterPro" id="IPR050482">
    <property type="entry name" value="Sensor_HK_TwoCompSys"/>
</dbReference>
<comment type="subcellular location">
    <subcellularLocation>
        <location evidence="1">Cell membrane</location>
        <topology evidence="1">Multi-pass membrane protein</topology>
    </subcellularLocation>
</comment>
<evidence type="ECO:0000256" key="9">
    <source>
        <dbReference type="SAM" id="MobiDB-lite"/>
    </source>
</evidence>
<dbReference type="InterPro" id="IPR003594">
    <property type="entry name" value="HATPase_dom"/>
</dbReference>
<dbReference type="RefSeq" id="WP_196395029.1">
    <property type="nucleotide sequence ID" value="NZ_JADNYM010000002.1"/>
</dbReference>
<keyword evidence="12" id="KW-1185">Reference proteome</keyword>
<dbReference type="Gene3D" id="1.20.5.1930">
    <property type="match status" value="1"/>
</dbReference>
<dbReference type="SUPFAM" id="SSF55874">
    <property type="entry name" value="ATPase domain of HSP90 chaperone/DNA topoisomerase II/histidine kinase"/>
    <property type="match status" value="1"/>
</dbReference>
<evidence type="ECO:0000313" key="11">
    <source>
        <dbReference type="EMBL" id="MBG0738069.1"/>
    </source>
</evidence>
<dbReference type="PROSITE" id="PS50109">
    <property type="entry name" value="HIS_KIN"/>
    <property type="match status" value="1"/>
</dbReference>
<dbReference type="AlphaFoldDB" id="A0A931CNF5"/>
<keyword evidence="4" id="KW-0812">Transmembrane</keyword>
<dbReference type="InterPro" id="IPR029016">
    <property type="entry name" value="GAF-like_dom_sf"/>
</dbReference>
<evidence type="ECO:0000256" key="5">
    <source>
        <dbReference type="ARBA" id="ARBA00022777"/>
    </source>
</evidence>
<dbReference type="InterPro" id="IPR035965">
    <property type="entry name" value="PAS-like_dom_sf"/>
</dbReference>
<evidence type="ECO:0000259" key="10">
    <source>
        <dbReference type="PROSITE" id="PS50109"/>
    </source>
</evidence>
<dbReference type="CDD" id="cd16917">
    <property type="entry name" value="HATPase_UhpB-NarQ-NarX-like"/>
    <property type="match status" value="1"/>
</dbReference>
<keyword evidence="8" id="KW-0472">Membrane</keyword>
<sequence>MKEGRGALAHSSSDGVPAAAERDPLRSTSMPTEPVVDDVPLSDSPLDSQLLEIFFDRVPMGIAIFDTDLRLHRCNKTWTAFFEHYLGVSADHTTPGRHLNELIPGNEQAIRQMADIALAGQVIRQAAQRITIPGTDTYWDVVFAPLFGDGRVVGMVDIVTDATDRVRSFQRLEARIATFSQVAAGMSVDQPLSATLSLVVNAVHQTTEGLACSIVCWDEDGRGPAIAWADTVLGEGFAGAIEEVWNIRGRRPVGVEEYEGTIRRGFRDAALADPSLAPVHPYLTEATPWGDVALLPLVVSGVVVGEVAVYLAPGQDLDDDDRGYLVALADQAAVAVRNSTLYRAAERNAALEERQRLSRELHDSVSQSLFSMTLRARTAQRYLESTDLPSDHPVAIEIEQLHSLAQGALAEMRALIFELRPRTLEAAGLAVALSKQAAAITAREGLTVNVYAPESRLRLDPAVEEHLYRIALEALHNIVRHAGATRVDVGVECTDAGLVLRVRDDGAGFDPSIKRPGHLGLMTMRERAEVIGATFDSDSGPGRGCEITVAVPFTA</sequence>
<dbReference type="InterPro" id="IPR036890">
    <property type="entry name" value="HATPase_C_sf"/>
</dbReference>
<dbReference type="InterPro" id="IPR013656">
    <property type="entry name" value="PAS_4"/>
</dbReference>
<keyword evidence="2" id="KW-1003">Cell membrane</keyword>
<keyword evidence="3" id="KW-0808">Transferase</keyword>
<comment type="caution">
    <text evidence="11">The sequence shown here is derived from an EMBL/GenBank/DDBJ whole genome shotgun (WGS) entry which is preliminary data.</text>
</comment>
<keyword evidence="7" id="KW-0902">Two-component regulatory system</keyword>
<dbReference type="SUPFAM" id="SSF55785">
    <property type="entry name" value="PYP-like sensor domain (PAS domain)"/>
    <property type="match status" value="1"/>
</dbReference>
<dbReference type="EMBL" id="JADNYM010000002">
    <property type="protein sequence ID" value="MBG0738069.1"/>
    <property type="molecule type" value="Genomic_DNA"/>
</dbReference>
<dbReference type="PANTHER" id="PTHR24421:SF37">
    <property type="entry name" value="SENSOR HISTIDINE KINASE NARS"/>
    <property type="match status" value="1"/>
</dbReference>
<evidence type="ECO:0000256" key="7">
    <source>
        <dbReference type="ARBA" id="ARBA00023012"/>
    </source>
</evidence>
<dbReference type="InterPro" id="IPR005467">
    <property type="entry name" value="His_kinase_dom"/>
</dbReference>
<gene>
    <name evidence="11" type="ORF">IV500_01290</name>
</gene>
<dbReference type="Pfam" id="PF07730">
    <property type="entry name" value="HisKA_3"/>
    <property type="match status" value="1"/>
</dbReference>
<evidence type="ECO:0000313" key="12">
    <source>
        <dbReference type="Proteomes" id="UP000655366"/>
    </source>
</evidence>